<dbReference type="Pfam" id="PF02909">
    <property type="entry name" value="TetR_C_1"/>
    <property type="match status" value="1"/>
</dbReference>
<dbReference type="PRINTS" id="PR00455">
    <property type="entry name" value="HTHTETR"/>
</dbReference>
<feature type="domain" description="HTH tetR-type" evidence="7">
    <location>
        <begin position="31"/>
        <end position="91"/>
    </location>
</feature>
<dbReference type="GO" id="GO:0000976">
    <property type="term" value="F:transcription cis-regulatory region binding"/>
    <property type="evidence" value="ECO:0007669"/>
    <property type="project" value="TreeGrafter"/>
</dbReference>
<dbReference type="SUPFAM" id="SSF48498">
    <property type="entry name" value="Tetracyclin repressor-like, C-terminal domain"/>
    <property type="match status" value="1"/>
</dbReference>
<evidence type="ECO:0000256" key="3">
    <source>
        <dbReference type="ARBA" id="ARBA00023125"/>
    </source>
</evidence>
<gene>
    <name evidence="8" type="ORF">Sxan_25620</name>
</gene>
<comment type="caution">
    <text evidence="8">The sequence shown here is derived from an EMBL/GenBank/DDBJ whole genome shotgun (WGS) entry which is preliminary data.</text>
</comment>
<dbReference type="InterPro" id="IPR009057">
    <property type="entry name" value="Homeodomain-like_sf"/>
</dbReference>
<dbReference type="GO" id="GO:0003700">
    <property type="term" value="F:DNA-binding transcription factor activity"/>
    <property type="evidence" value="ECO:0007669"/>
    <property type="project" value="TreeGrafter"/>
</dbReference>
<dbReference type="InterPro" id="IPR003012">
    <property type="entry name" value="Tet_transcr_reg_TetR"/>
</dbReference>
<dbReference type="RefSeq" id="WP_031139748.1">
    <property type="nucleotide sequence ID" value="NZ_BNEE01000006.1"/>
</dbReference>
<evidence type="ECO:0000313" key="9">
    <source>
        <dbReference type="Proteomes" id="UP000600026"/>
    </source>
</evidence>
<name>A0A919GUP6_9ACTN</name>
<proteinExistence type="predicted"/>
<evidence type="ECO:0000259" key="7">
    <source>
        <dbReference type="PROSITE" id="PS50977"/>
    </source>
</evidence>
<feature type="region of interest" description="Disordered" evidence="6">
    <location>
        <begin position="1"/>
        <end position="32"/>
    </location>
</feature>
<evidence type="ECO:0000256" key="1">
    <source>
        <dbReference type="ARBA" id="ARBA00022491"/>
    </source>
</evidence>
<dbReference type="SUPFAM" id="SSF46689">
    <property type="entry name" value="Homeodomain-like"/>
    <property type="match status" value="1"/>
</dbReference>
<dbReference type="PRINTS" id="PR00400">
    <property type="entry name" value="TETREPRESSOR"/>
</dbReference>
<dbReference type="PROSITE" id="PS50977">
    <property type="entry name" value="HTH_TETR_2"/>
    <property type="match status" value="1"/>
</dbReference>
<dbReference type="Proteomes" id="UP000600026">
    <property type="component" value="Unassembled WGS sequence"/>
</dbReference>
<dbReference type="GO" id="GO:0046677">
    <property type="term" value="P:response to antibiotic"/>
    <property type="evidence" value="ECO:0007669"/>
    <property type="project" value="InterPro"/>
</dbReference>
<sequence>MTQEPPTAPGSPAWWAERRPAPSPPRRGRPPVDVGRIIDTALELVDEVGIQALTLRMLADALSSGTATLYRHFAGKDELLAHVVDKILGEVKVPPERSAEGSWREALEGTAEALYGTLRRHPNALPLLVAQVPVGPHALAHRERTLALLLGFGFPVQLAARAFTAVGHYVIGFAVQQHGPGAPGSGEQLPLREYYRGLDPVAFPATTAAAAELTGVSLDEEFAFGLSLLLDGLERARERGGER</sequence>
<keyword evidence="4" id="KW-0804">Transcription</keyword>
<dbReference type="EMBL" id="BNEE01000006">
    <property type="protein sequence ID" value="GHI85198.1"/>
    <property type="molecule type" value="Genomic_DNA"/>
</dbReference>
<evidence type="ECO:0000256" key="5">
    <source>
        <dbReference type="PROSITE-ProRule" id="PRU00335"/>
    </source>
</evidence>
<dbReference type="AlphaFoldDB" id="A0A919GUP6"/>
<evidence type="ECO:0000256" key="2">
    <source>
        <dbReference type="ARBA" id="ARBA00023015"/>
    </source>
</evidence>
<accession>A0A919GUP6</accession>
<dbReference type="PANTHER" id="PTHR30055:SF151">
    <property type="entry name" value="TRANSCRIPTIONAL REGULATORY PROTEIN"/>
    <property type="match status" value="1"/>
</dbReference>
<dbReference type="InterPro" id="IPR004111">
    <property type="entry name" value="Repressor_TetR_C"/>
</dbReference>
<dbReference type="InterPro" id="IPR050109">
    <property type="entry name" value="HTH-type_TetR-like_transc_reg"/>
</dbReference>
<evidence type="ECO:0000256" key="4">
    <source>
        <dbReference type="ARBA" id="ARBA00023163"/>
    </source>
</evidence>
<protein>
    <submittedName>
        <fullName evidence="8">TetR family transcriptional regulator</fullName>
    </submittedName>
</protein>
<keyword evidence="3 5" id="KW-0238">DNA-binding</keyword>
<evidence type="ECO:0000256" key="6">
    <source>
        <dbReference type="SAM" id="MobiDB-lite"/>
    </source>
</evidence>
<feature type="DNA-binding region" description="H-T-H motif" evidence="5">
    <location>
        <begin position="54"/>
        <end position="73"/>
    </location>
</feature>
<dbReference type="GO" id="GO:0045892">
    <property type="term" value="P:negative regulation of DNA-templated transcription"/>
    <property type="evidence" value="ECO:0007669"/>
    <property type="project" value="InterPro"/>
</dbReference>
<keyword evidence="1" id="KW-0678">Repressor</keyword>
<organism evidence="8 9">
    <name type="scientific">Streptomyces xanthophaeus</name>
    <dbReference type="NCBI Taxonomy" id="67385"/>
    <lineage>
        <taxon>Bacteria</taxon>
        <taxon>Bacillati</taxon>
        <taxon>Actinomycetota</taxon>
        <taxon>Actinomycetes</taxon>
        <taxon>Kitasatosporales</taxon>
        <taxon>Streptomycetaceae</taxon>
        <taxon>Streptomyces</taxon>
    </lineage>
</organism>
<evidence type="ECO:0000313" key="8">
    <source>
        <dbReference type="EMBL" id="GHI85198.1"/>
    </source>
</evidence>
<reference evidence="8" key="1">
    <citation type="submission" date="2020-09" db="EMBL/GenBank/DDBJ databases">
        <title>Whole genome shotgun sequence of Streptomyces xanthophaeus NBRC 12829.</title>
        <authorList>
            <person name="Komaki H."/>
            <person name="Tamura T."/>
        </authorList>
    </citation>
    <scope>NUCLEOTIDE SEQUENCE</scope>
    <source>
        <strain evidence="8">NBRC 12829</strain>
    </source>
</reference>
<keyword evidence="2" id="KW-0805">Transcription regulation</keyword>
<keyword evidence="9" id="KW-1185">Reference proteome</keyword>
<dbReference type="OrthoDB" id="329481at2"/>
<dbReference type="InterPro" id="IPR023772">
    <property type="entry name" value="DNA-bd_HTH_TetR-type_CS"/>
</dbReference>
<dbReference type="InterPro" id="IPR036271">
    <property type="entry name" value="Tet_transcr_reg_TetR-rel_C_sf"/>
</dbReference>
<dbReference type="PANTHER" id="PTHR30055">
    <property type="entry name" value="HTH-TYPE TRANSCRIPTIONAL REGULATOR RUTR"/>
    <property type="match status" value="1"/>
</dbReference>
<dbReference type="Gene3D" id="1.10.357.10">
    <property type="entry name" value="Tetracycline Repressor, domain 2"/>
    <property type="match status" value="1"/>
</dbReference>
<dbReference type="InterPro" id="IPR001647">
    <property type="entry name" value="HTH_TetR"/>
</dbReference>
<dbReference type="PROSITE" id="PS01081">
    <property type="entry name" value="HTH_TETR_1"/>
    <property type="match status" value="1"/>
</dbReference>
<dbReference type="Pfam" id="PF00440">
    <property type="entry name" value="TetR_N"/>
    <property type="match status" value="1"/>
</dbReference>